<dbReference type="Proteomes" id="UP000319383">
    <property type="component" value="Chromosome"/>
</dbReference>
<sequence>MIVLPRGITGFTNRKDPPLPVSIEKCQFRSDCYQVARRCDAAVRSIDEPSGVENFRTTEFAIGDENFLTLLNIHFPYLAMAQVRHVGDLTLNFIDVPAFASEFRAIDRYQVLTADDLAQPITESMVGNLSRAELHEMKYWNPQTMGEVIFNYWD</sequence>
<protein>
    <submittedName>
        <fullName evidence="1">Uncharacterized protein</fullName>
    </submittedName>
</protein>
<dbReference type="EMBL" id="CP036276">
    <property type="protein sequence ID" value="QDU45072.1"/>
    <property type="molecule type" value="Genomic_DNA"/>
</dbReference>
<organism evidence="1 2">
    <name type="scientific">Symmachiella dynata</name>
    <dbReference type="NCBI Taxonomy" id="2527995"/>
    <lineage>
        <taxon>Bacteria</taxon>
        <taxon>Pseudomonadati</taxon>
        <taxon>Planctomycetota</taxon>
        <taxon>Planctomycetia</taxon>
        <taxon>Planctomycetales</taxon>
        <taxon>Planctomycetaceae</taxon>
        <taxon>Symmachiella</taxon>
    </lineage>
</organism>
<dbReference type="AlphaFoldDB" id="A0A517ZRF9"/>
<gene>
    <name evidence="1" type="ORF">Mal52_35600</name>
</gene>
<reference evidence="1 2" key="1">
    <citation type="submission" date="2019-02" db="EMBL/GenBank/DDBJ databases">
        <title>Deep-cultivation of Planctomycetes and their phenomic and genomic characterization uncovers novel biology.</title>
        <authorList>
            <person name="Wiegand S."/>
            <person name="Jogler M."/>
            <person name="Boedeker C."/>
            <person name="Pinto D."/>
            <person name="Vollmers J."/>
            <person name="Rivas-Marin E."/>
            <person name="Kohn T."/>
            <person name="Peeters S.H."/>
            <person name="Heuer A."/>
            <person name="Rast P."/>
            <person name="Oberbeckmann S."/>
            <person name="Bunk B."/>
            <person name="Jeske O."/>
            <person name="Meyerdierks A."/>
            <person name="Storesund J.E."/>
            <person name="Kallscheuer N."/>
            <person name="Luecker S."/>
            <person name="Lage O.M."/>
            <person name="Pohl T."/>
            <person name="Merkel B.J."/>
            <person name="Hornburger P."/>
            <person name="Mueller R.-W."/>
            <person name="Bruemmer F."/>
            <person name="Labrenz M."/>
            <person name="Spormann A.M."/>
            <person name="Op den Camp H."/>
            <person name="Overmann J."/>
            <person name="Amann R."/>
            <person name="Jetten M.S.M."/>
            <person name="Mascher T."/>
            <person name="Medema M.H."/>
            <person name="Devos D.P."/>
            <person name="Kaster A.-K."/>
            <person name="Ovreas L."/>
            <person name="Rohde M."/>
            <person name="Galperin M.Y."/>
            <person name="Jogler C."/>
        </authorList>
    </citation>
    <scope>NUCLEOTIDE SEQUENCE [LARGE SCALE GENOMIC DNA]</scope>
    <source>
        <strain evidence="1 2">Mal52</strain>
    </source>
</reference>
<keyword evidence="2" id="KW-1185">Reference proteome</keyword>
<dbReference type="KEGG" id="sdyn:Mal52_35600"/>
<name>A0A517ZRF9_9PLAN</name>
<proteinExistence type="predicted"/>
<evidence type="ECO:0000313" key="1">
    <source>
        <dbReference type="EMBL" id="QDU45072.1"/>
    </source>
</evidence>
<accession>A0A517ZRF9</accession>
<evidence type="ECO:0000313" key="2">
    <source>
        <dbReference type="Proteomes" id="UP000319383"/>
    </source>
</evidence>